<evidence type="ECO:0000256" key="1">
    <source>
        <dbReference type="SAM" id="MobiDB-lite"/>
    </source>
</evidence>
<reference evidence="2" key="1">
    <citation type="submission" date="2022-10" db="EMBL/GenBank/DDBJ databases">
        <title>The complete genomes of actinobacterial strains from the NBC collection.</title>
        <authorList>
            <person name="Joergensen T.S."/>
            <person name="Alvarez Arevalo M."/>
            <person name="Sterndorff E.B."/>
            <person name="Faurdal D."/>
            <person name="Vuksanovic O."/>
            <person name="Mourched A.-S."/>
            <person name="Charusanti P."/>
            <person name="Shaw S."/>
            <person name="Blin K."/>
            <person name="Weber T."/>
        </authorList>
    </citation>
    <scope>NUCLEOTIDE SEQUENCE</scope>
    <source>
        <strain evidence="2">NBC 00180</strain>
    </source>
</reference>
<accession>A0AAU1IBB7</accession>
<sequence length="153" mass="16488">MGAVVFCGPAPAGPAVDPDLGRYLVAAGWFCHGVRDFVHLRLDKVVSRTSAEWCGVIDVLVAVQLLFLVQPKRAPRVAGNGRETPGQTRNRDSPRTLPPVVSPVRHSNSAPWELSWTPKTPQPHSASARSRAADSSRPPQPPPQPSPVLPFPL</sequence>
<feature type="compositionally biased region" description="Pro residues" evidence="1">
    <location>
        <begin position="138"/>
        <end position="153"/>
    </location>
</feature>
<organism evidence="2">
    <name type="scientific">Streptomyces sp. NBC_00180</name>
    <dbReference type="NCBI Taxonomy" id="2903632"/>
    <lineage>
        <taxon>Bacteria</taxon>
        <taxon>Bacillati</taxon>
        <taxon>Actinomycetota</taxon>
        <taxon>Actinomycetes</taxon>
        <taxon>Kitasatosporales</taxon>
        <taxon>Streptomycetaceae</taxon>
        <taxon>Streptomyces</taxon>
    </lineage>
</organism>
<name>A0AAU1IBB7_9ACTN</name>
<proteinExistence type="predicted"/>
<dbReference type="AlphaFoldDB" id="A0AAU1IBB7"/>
<feature type="compositionally biased region" description="Low complexity" evidence="1">
    <location>
        <begin position="122"/>
        <end position="137"/>
    </location>
</feature>
<dbReference type="EMBL" id="CP108140">
    <property type="protein sequence ID" value="WTP92459.1"/>
    <property type="molecule type" value="Genomic_DNA"/>
</dbReference>
<feature type="region of interest" description="Disordered" evidence="1">
    <location>
        <begin position="74"/>
        <end position="153"/>
    </location>
</feature>
<evidence type="ECO:0000313" key="2">
    <source>
        <dbReference type="EMBL" id="WTP92459.1"/>
    </source>
</evidence>
<protein>
    <submittedName>
        <fullName evidence="2">Uncharacterized protein</fullName>
    </submittedName>
</protein>
<gene>
    <name evidence="2" type="ORF">OG477_36625</name>
</gene>